<gene>
    <name evidence="2" type="ORF">OB960_15975</name>
</gene>
<reference evidence="2" key="1">
    <citation type="submission" date="2022-09" db="EMBL/GenBank/DDBJ databases">
        <title>Enrichment on poylsaccharides allowed isolation of novel metabolic and taxonomic groups of Haloarchaea.</title>
        <authorList>
            <person name="Sorokin D.Y."/>
            <person name="Elcheninov A.G."/>
            <person name="Khizhniak T.V."/>
            <person name="Kolganova T.V."/>
            <person name="Kublanov I.V."/>
        </authorList>
    </citation>
    <scope>NUCLEOTIDE SEQUENCE</scope>
    <source>
        <strain evidence="2">AArc-xg1-1</strain>
    </source>
</reference>
<feature type="compositionally biased region" description="Acidic residues" evidence="1">
    <location>
        <begin position="264"/>
        <end position="281"/>
    </location>
</feature>
<organism evidence="2 3">
    <name type="scientific">Natronoglomus mannanivorans</name>
    <dbReference type="NCBI Taxonomy" id="2979990"/>
    <lineage>
        <taxon>Archaea</taxon>
        <taxon>Methanobacteriati</taxon>
        <taxon>Methanobacteriota</taxon>
        <taxon>Stenosarchaea group</taxon>
        <taxon>Halobacteria</taxon>
        <taxon>Halobacteriales</taxon>
        <taxon>Natrialbaceae</taxon>
        <taxon>Natronoglomus</taxon>
    </lineage>
</organism>
<protein>
    <recommendedName>
        <fullName evidence="4">PRC-barrel domain-containing protein</fullName>
    </recommendedName>
</protein>
<proteinExistence type="predicted"/>
<evidence type="ECO:0000313" key="2">
    <source>
        <dbReference type="EMBL" id="MCU4742886.1"/>
    </source>
</evidence>
<accession>A0AAP2Z0B4</accession>
<dbReference type="EMBL" id="JAOPKA010000011">
    <property type="protein sequence ID" value="MCU4742886.1"/>
    <property type="molecule type" value="Genomic_DNA"/>
</dbReference>
<name>A0AAP2Z0B4_9EURY</name>
<sequence>MSPTFTDDDIGKTVENANGEEVGVVAAIDGDTAHVDPDPGITDSIKAALGWENDPEETLALQASSVTEITRDVVYLEGESPDQRAMDTGPDTETRRTDDTAGMDTGRSVSPSTGEGESQTGTETDPAEEMGGADEMHPTEEMDGADDFETTEEMGGTDEMHPTEEMDGSDEMDTVEEMDPVEGRDRGAEIDPTELEGTDPDSSPGTGSDDTHRTDAEVEPDDDTRRTDAEIEPEGDVRRSDAELDPEAIREKATKTRSERETVDTDEESDDWDRMEDDDSSEESRDDTGDGRDSDHTVTKDRSREDN</sequence>
<dbReference type="AlphaFoldDB" id="A0AAP2Z0B4"/>
<feature type="compositionally biased region" description="Basic and acidic residues" evidence="1">
    <location>
        <begin position="223"/>
        <end position="263"/>
    </location>
</feature>
<feature type="compositionally biased region" description="Acidic residues" evidence="1">
    <location>
        <begin position="141"/>
        <end position="156"/>
    </location>
</feature>
<dbReference type="RefSeq" id="WP_338004696.1">
    <property type="nucleotide sequence ID" value="NZ_JAOPKA010000011.1"/>
</dbReference>
<feature type="compositionally biased region" description="Basic and acidic residues" evidence="1">
    <location>
        <begin position="282"/>
        <end position="307"/>
    </location>
</feature>
<feature type="compositionally biased region" description="Acidic residues" evidence="1">
    <location>
        <begin position="165"/>
        <end position="180"/>
    </location>
</feature>
<dbReference type="Proteomes" id="UP001321018">
    <property type="component" value="Unassembled WGS sequence"/>
</dbReference>
<evidence type="ECO:0000256" key="1">
    <source>
        <dbReference type="SAM" id="MobiDB-lite"/>
    </source>
</evidence>
<evidence type="ECO:0000313" key="3">
    <source>
        <dbReference type="Proteomes" id="UP001321018"/>
    </source>
</evidence>
<feature type="region of interest" description="Disordered" evidence="1">
    <location>
        <begin position="74"/>
        <end position="307"/>
    </location>
</feature>
<evidence type="ECO:0008006" key="4">
    <source>
        <dbReference type="Google" id="ProtNLM"/>
    </source>
</evidence>
<comment type="caution">
    <text evidence="2">The sequence shown here is derived from an EMBL/GenBank/DDBJ whole genome shotgun (WGS) entry which is preliminary data.</text>
</comment>
<feature type="compositionally biased region" description="Low complexity" evidence="1">
    <location>
        <begin position="110"/>
        <end position="124"/>
    </location>
</feature>